<organism evidence="3 4">
    <name type="scientific">Amborella trichopoda</name>
    <dbReference type="NCBI Taxonomy" id="13333"/>
    <lineage>
        <taxon>Eukaryota</taxon>
        <taxon>Viridiplantae</taxon>
        <taxon>Streptophyta</taxon>
        <taxon>Embryophyta</taxon>
        <taxon>Tracheophyta</taxon>
        <taxon>Spermatophyta</taxon>
        <taxon>Magnoliopsida</taxon>
        <taxon>Amborellales</taxon>
        <taxon>Amborellaceae</taxon>
        <taxon>Amborella</taxon>
    </lineage>
</organism>
<reference evidence="4" key="1">
    <citation type="journal article" date="2013" name="Science">
        <title>The Amborella genome and the evolution of flowering plants.</title>
        <authorList>
            <consortium name="Amborella Genome Project"/>
        </authorList>
    </citation>
    <scope>NUCLEOTIDE SEQUENCE [LARGE SCALE GENOMIC DNA]</scope>
</reference>
<name>W1PRP1_AMBTC</name>
<evidence type="ECO:0000313" key="4">
    <source>
        <dbReference type="Proteomes" id="UP000017836"/>
    </source>
</evidence>
<proteinExistence type="predicted"/>
<sequence length="102" mass="11215">MLCLSTMSLHAQCLAIVHVTVCFWPRKMAEWLEMVKGERHLFPFSDDPSVMKQILSTHAPDGQEIDVKTLVLLIDDILKQATVATVGVGSVIISQISSPLSP</sequence>
<dbReference type="InterPro" id="IPR027942">
    <property type="entry name" value="SEO_N"/>
</dbReference>
<dbReference type="Pfam" id="PF14576">
    <property type="entry name" value="SEO_N"/>
    <property type="match status" value="1"/>
</dbReference>
<feature type="signal peptide" evidence="1">
    <location>
        <begin position="1"/>
        <end position="29"/>
    </location>
</feature>
<feature type="domain" description="Sieve element occlusion N-terminal" evidence="2">
    <location>
        <begin position="45"/>
        <end position="85"/>
    </location>
</feature>
<evidence type="ECO:0000259" key="2">
    <source>
        <dbReference type="Pfam" id="PF14576"/>
    </source>
</evidence>
<keyword evidence="1" id="KW-0732">Signal</keyword>
<gene>
    <name evidence="3" type="ORF">AMTR_s00166p00028420</name>
</gene>
<dbReference type="Gramene" id="ERN10514">
    <property type="protein sequence ID" value="ERN10514"/>
    <property type="gene ID" value="AMTR_s00166p00028420"/>
</dbReference>
<dbReference type="HOGENOM" id="CLU_2281279_0_0_1"/>
<dbReference type="AlphaFoldDB" id="W1PRP1"/>
<dbReference type="EMBL" id="KI392824">
    <property type="protein sequence ID" value="ERN10514.1"/>
    <property type="molecule type" value="Genomic_DNA"/>
</dbReference>
<feature type="chain" id="PRO_5004808428" description="Sieve element occlusion N-terminal domain-containing protein" evidence="1">
    <location>
        <begin position="30"/>
        <end position="102"/>
    </location>
</feature>
<evidence type="ECO:0000313" key="3">
    <source>
        <dbReference type="EMBL" id="ERN10514.1"/>
    </source>
</evidence>
<keyword evidence="4" id="KW-1185">Reference proteome</keyword>
<dbReference type="STRING" id="13333.W1PRP1"/>
<evidence type="ECO:0000256" key="1">
    <source>
        <dbReference type="SAM" id="SignalP"/>
    </source>
</evidence>
<accession>W1PRP1</accession>
<dbReference type="Proteomes" id="UP000017836">
    <property type="component" value="Unassembled WGS sequence"/>
</dbReference>
<protein>
    <recommendedName>
        <fullName evidence="2">Sieve element occlusion N-terminal domain-containing protein</fullName>
    </recommendedName>
</protein>